<evidence type="ECO:0000256" key="1">
    <source>
        <dbReference type="ARBA" id="ARBA00007025"/>
    </source>
</evidence>
<dbReference type="Gene3D" id="3.30.40.10">
    <property type="entry name" value="Zinc/RING finger domain, C3HC4 (zinc finger)"/>
    <property type="match status" value="1"/>
</dbReference>
<evidence type="ECO:0000256" key="2">
    <source>
        <dbReference type="ARBA" id="ARBA00022723"/>
    </source>
</evidence>
<keyword evidence="7" id="KW-0862">Zinc</keyword>
<dbReference type="Gene3D" id="3.40.50.300">
    <property type="entry name" value="P-loop containing nucleotide triphosphate hydrolases"/>
    <property type="match status" value="1"/>
</dbReference>
<dbReference type="SMART" id="SM00184">
    <property type="entry name" value="RING"/>
    <property type="match status" value="1"/>
</dbReference>
<organism evidence="13 14">
    <name type="scientific">Colletotrichum spaethianum</name>
    <dbReference type="NCBI Taxonomy" id="700344"/>
    <lineage>
        <taxon>Eukaryota</taxon>
        <taxon>Fungi</taxon>
        <taxon>Dikarya</taxon>
        <taxon>Ascomycota</taxon>
        <taxon>Pezizomycotina</taxon>
        <taxon>Sordariomycetes</taxon>
        <taxon>Hypocreomycetidae</taxon>
        <taxon>Glomerellales</taxon>
        <taxon>Glomerellaceae</taxon>
        <taxon>Colletotrichum</taxon>
        <taxon>Colletotrichum spaethianum species complex</taxon>
    </lineage>
</organism>
<evidence type="ECO:0000256" key="3">
    <source>
        <dbReference type="ARBA" id="ARBA00022741"/>
    </source>
</evidence>
<feature type="region of interest" description="Disordered" evidence="10">
    <location>
        <begin position="88"/>
        <end position="132"/>
    </location>
</feature>
<accession>A0AA37P072</accession>
<dbReference type="Pfam" id="PF13639">
    <property type="entry name" value="zf-RING_2"/>
    <property type="match status" value="1"/>
</dbReference>
<evidence type="ECO:0000259" key="12">
    <source>
        <dbReference type="PROSITE" id="PS51194"/>
    </source>
</evidence>
<dbReference type="PANTHER" id="PTHR45626">
    <property type="entry name" value="TRANSCRIPTION TERMINATION FACTOR 2-RELATED"/>
    <property type="match status" value="1"/>
</dbReference>
<evidence type="ECO:0000313" key="13">
    <source>
        <dbReference type="EMBL" id="GKT45215.1"/>
    </source>
</evidence>
<dbReference type="GO" id="GO:0004386">
    <property type="term" value="F:helicase activity"/>
    <property type="evidence" value="ECO:0007669"/>
    <property type="project" value="UniProtKB-KW"/>
</dbReference>
<feature type="compositionally biased region" description="Acidic residues" evidence="10">
    <location>
        <begin position="88"/>
        <end position="97"/>
    </location>
</feature>
<comment type="caution">
    <text evidence="13">The sequence shown here is derived from an EMBL/GenBank/DDBJ whole genome shotgun (WGS) entry which is preliminary data.</text>
</comment>
<evidence type="ECO:0000256" key="8">
    <source>
        <dbReference type="ARBA" id="ARBA00022840"/>
    </source>
</evidence>
<dbReference type="PANTHER" id="PTHR45626:SF17">
    <property type="entry name" value="HELICASE-LIKE TRANSCRIPTION FACTOR"/>
    <property type="match status" value="1"/>
</dbReference>
<dbReference type="GO" id="GO:0005634">
    <property type="term" value="C:nucleus"/>
    <property type="evidence" value="ECO:0007669"/>
    <property type="project" value="TreeGrafter"/>
</dbReference>
<dbReference type="GeneID" id="73326198"/>
<protein>
    <submittedName>
        <fullName evidence="13">ATP-dependent helicase</fullName>
    </submittedName>
</protein>
<gene>
    <name evidence="13" type="ORF">ColSpa_05396</name>
</gene>
<evidence type="ECO:0000256" key="10">
    <source>
        <dbReference type="SAM" id="MobiDB-lite"/>
    </source>
</evidence>
<proteinExistence type="inferred from homology"/>
<keyword evidence="3" id="KW-0547">Nucleotide-binding</keyword>
<keyword evidence="5" id="KW-0378">Hydrolase</keyword>
<dbReference type="InterPro" id="IPR027417">
    <property type="entry name" value="P-loop_NTPase"/>
</dbReference>
<evidence type="ECO:0000256" key="9">
    <source>
        <dbReference type="PROSITE-ProRule" id="PRU00175"/>
    </source>
</evidence>
<evidence type="ECO:0000256" key="7">
    <source>
        <dbReference type="ARBA" id="ARBA00022833"/>
    </source>
</evidence>
<dbReference type="Proteomes" id="UP001055115">
    <property type="component" value="Unassembled WGS sequence"/>
</dbReference>
<evidence type="ECO:0000256" key="6">
    <source>
        <dbReference type="ARBA" id="ARBA00022806"/>
    </source>
</evidence>
<dbReference type="SMART" id="SM00490">
    <property type="entry name" value="HELICc"/>
    <property type="match status" value="1"/>
</dbReference>
<dbReference type="InterPro" id="IPR049730">
    <property type="entry name" value="SNF2/RAD54-like_C"/>
</dbReference>
<feature type="domain" description="RING-type" evidence="11">
    <location>
        <begin position="19"/>
        <end position="62"/>
    </location>
</feature>
<feature type="compositionally biased region" description="Basic residues" evidence="10">
    <location>
        <begin position="101"/>
        <end position="125"/>
    </location>
</feature>
<dbReference type="InterPro" id="IPR050628">
    <property type="entry name" value="SNF2_RAD54_helicase_TF"/>
</dbReference>
<dbReference type="GO" id="GO:0008094">
    <property type="term" value="F:ATP-dependent activity, acting on DNA"/>
    <property type="evidence" value="ECO:0007669"/>
    <property type="project" value="TreeGrafter"/>
</dbReference>
<evidence type="ECO:0000259" key="11">
    <source>
        <dbReference type="PROSITE" id="PS50089"/>
    </source>
</evidence>
<dbReference type="InterPro" id="IPR001650">
    <property type="entry name" value="Helicase_C-like"/>
</dbReference>
<sequence length="355" mass="39954">MAHLLDYTIAEKNTSKIKCGVCNKKKKAEPMRIVKCNHVFCSQCLYQVMYKSTTYSRCPTCKKAFDKYEVTPVPTLLSKAAECASDFEESGSEDSDDSTPRKKKAQEKRRKAQERRERKKKSRRKYGGDYINNLPGLEEGDSSYLMIGVNENNGVPCPGTKLTVAKEIVLQWQMEAPNDKIIVFVEFIKTAILLGIVLNLEDIPFVYLNGKLTSTEKLRAVDAFKKDPKVKILIASMKVGGQALNLTCANRVIQIDSWWNEAAGDQANGRVNRMGQLKPSHAVVIKARGTIDEYITNLQDRKTGEIEHTLQDDGRNTEVLGEYETMAITAPSAWQALKQRIIDDIERENGPQGIR</sequence>
<feature type="domain" description="Helicase C-terminal" evidence="12">
    <location>
        <begin position="164"/>
        <end position="314"/>
    </location>
</feature>
<dbReference type="InterPro" id="IPR013083">
    <property type="entry name" value="Znf_RING/FYVE/PHD"/>
</dbReference>
<dbReference type="Pfam" id="PF00271">
    <property type="entry name" value="Helicase_C"/>
    <property type="match status" value="1"/>
</dbReference>
<keyword evidence="6 13" id="KW-0347">Helicase</keyword>
<dbReference type="RefSeq" id="XP_049127565.1">
    <property type="nucleotide sequence ID" value="XM_049271608.1"/>
</dbReference>
<keyword evidence="2" id="KW-0479">Metal-binding</keyword>
<dbReference type="GO" id="GO:0016787">
    <property type="term" value="F:hydrolase activity"/>
    <property type="evidence" value="ECO:0007669"/>
    <property type="project" value="UniProtKB-KW"/>
</dbReference>
<keyword evidence="4 9" id="KW-0863">Zinc-finger</keyword>
<dbReference type="InterPro" id="IPR017907">
    <property type="entry name" value="Znf_RING_CS"/>
</dbReference>
<dbReference type="InterPro" id="IPR001841">
    <property type="entry name" value="Znf_RING"/>
</dbReference>
<dbReference type="CDD" id="cd18793">
    <property type="entry name" value="SF2_C_SNF"/>
    <property type="match status" value="1"/>
</dbReference>
<dbReference type="PROSITE" id="PS51194">
    <property type="entry name" value="HELICASE_CTER"/>
    <property type="match status" value="1"/>
</dbReference>
<keyword evidence="8" id="KW-0067">ATP-binding</keyword>
<dbReference type="EMBL" id="BQXU01000012">
    <property type="protein sequence ID" value="GKT45215.1"/>
    <property type="molecule type" value="Genomic_DNA"/>
</dbReference>
<dbReference type="PROSITE" id="PS00518">
    <property type="entry name" value="ZF_RING_1"/>
    <property type="match status" value="1"/>
</dbReference>
<dbReference type="GO" id="GO:0008270">
    <property type="term" value="F:zinc ion binding"/>
    <property type="evidence" value="ECO:0007669"/>
    <property type="project" value="UniProtKB-KW"/>
</dbReference>
<evidence type="ECO:0000256" key="5">
    <source>
        <dbReference type="ARBA" id="ARBA00022801"/>
    </source>
</evidence>
<evidence type="ECO:0000256" key="4">
    <source>
        <dbReference type="ARBA" id="ARBA00022771"/>
    </source>
</evidence>
<name>A0AA37P072_9PEZI</name>
<dbReference type="SUPFAM" id="SSF57850">
    <property type="entry name" value="RING/U-box"/>
    <property type="match status" value="1"/>
</dbReference>
<dbReference type="AlphaFoldDB" id="A0AA37P072"/>
<dbReference type="SUPFAM" id="SSF52540">
    <property type="entry name" value="P-loop containing nucleoside triphosphate hydrolases"/>
    <property type="match status" value="1"/>
</dbReference>
<reference evidence="13 14" key="1">
    <citation type="submission" date="2022-03" db="EMBL/GenBank/DDBJ databases">
        <title>Genome data of Colletotrichum spp.</title>
        <authorList>
            <person name="Utami Y.D."/>
            <person name="Hiruma K."/>
        </authorList>
    </citation>
    <scope>NUCLEOTIDE SEQUENCE [LARGE SCALE GENOMIC DNA]</scope>
    <source>
        <strain evidence="13 14">MAFF 239500</strain>
    </source>
</reference>
<dbReference type="PROSITE" id="PS50089">
    <property type="entry name" value="ZF_RING_2"/>
    <property type="match status" value="1"/>
</dbReference>
<keyword evidence="14" id="KW-1185">Reference proteome</keyword>
<dbReference type="GO" id="GO:0006281">
    <property type="term" value="P:DNA repair"/>
    <property type="evidence" value="ECO:0007669"/>
    <property type="project" value="TreeGrafter"/>
</dbReference>
<dbReference type="GO" id="GO:0005524">
    <property type="term" value="F:ATP binding"/>
    <property type="evidence" value="ECO:0007669"/>
    <property type="project" value="UniProtKB-KW"/>
</dbReference>
<comment type="similarity">
    <text evidence="1">Belongs to the SNF2/RAD54 helicase family.</text>
</comment>
<evidence type="ECO:0000313" key="14">
    <source>
        <dbReference type="Proteomes" id="UP001055115"/>
    </source>
</evidence>